<evidence type="ECO:0000313" key="4">
    <source>
        <dbReference type="WBParaSite" id="TASK_0000280001-mRNA-1"/>
    </source>
</evidence>
<dbReference type="AlphaFoldDB" id="A0A0R3VZF6"/>
<organism evidence="4">
    <name type="scientific">Taenia asiatica</name>
    <name type="common">Asian tapeworm</name>
    <dbReference type="NCBI Taxonomy" id="60517"/>
    <lineage>
        <taxon>Eukaryota</taxon>
        <taxon>Metazoa</taxon>
        <taxon>Spiralia</taxon>
        <taxon>Lophotrochozoa</taxon>
        <taxon>Platyhelminthes</taxon>
        <taxon>Cestoda</taxon>
        <taxon>Eucestoda</taxon>
        <taxon>Cyclophyllidea</taxon>
        <taxon>Taeniidae</taxon>
        <taxon>Taenia</taxon>
    </lineage>
</organism>
<keyword evidence="1" id="KW-1133">Transmembrane helix</keyword>
<dbReference type="WBParaSite" id="TASK_0000280001-mRNA-1">
    <property type="protein sequence ID" value="TASK_0000280001-mRNA-1"/>
    <property type="gene ID" value="TASK_0000280001"/>
</dbReference>
<keyword evidence="1" id="KW-0472">Membrane</keyword>
<accession>A0A0R3VZF6</accession>
<reference evidence="2 3" key="2">
    <citation type="submission" date="2018-11" db="EMBL/GenBank/DDBJ databases">
        <authorList>
            <consortium name="Pathogen Informatics"/>
        </authorList>
    </citation>
    <scope>NUCLEOTIDE SEQUENCE [LARGE SCALE GENOMIC DNA]</scope>
</reference>
<protein>
    <submittedName>
        <fullName evidence="4">MFS domain-containing protein</fullName>
    </submittedName>
</protein>
<reference evidence="4" key="1">
    <citation type="submission" date="2017-02" db="UniProtKB">
        <authorList>
            <consortium name="WormBaseParasite"/>
        </authorList>
    </citation>
    <scope>IDENTIFICATION</scope>
</reference>
<dbReference type="EMBL" id="UYRS01003169">
    <property type="protein sequence ID" value="VDK26212.1"/>
    <property type="molecule type" value="Genomic_DNA"/>
</dbReference>
<gene>
    <name evidence="2" type="ORF">TASK_LOCUS2801</name>
</gene>
<dbReference type="SUPFAM" id="SSF103473">
    <property type="entry name" value="MFS general substrate transporter"/>
    <property type="match status" value="1"/>
</dbReference>
<feature type="transmembrane region" description="Helical" evidence="1">
    <location>
        <begin position="105"/>
        <end position="127"/>
    </location>
</feature>
<proteinExistence type="predicted"/>
<feature type="transmembrane region" description="Helical" evidence="1">
    <location>
        <begin position="68"/>
        <end position="93"/>
    </location>
</feature>
<sequence length="140" mass="14954">MTLGLTYAPVPSYVTSTINEGADGDALIFSTAVGRVFAVICFFLGITDGAFMTLLGPMLEHYLDDTNFPAGLGISLCIIGAFNLAGTLIGGHLLDVSGTYYSANLLASCLPLVGFLIYVVFFLIFYLRRNNSVDFDESTA</sequence>
<name>A0A0R3VZF6_TAEAS</name>
<evidence type="ECO:0000313" key="3">
    <source>
        <dbReference type="Proteomes" id="UP000282613"/>
    </source>
</evidence>
<dbReference type="OrthoDB" id="6499973at2759"/>
<dbReference type="Proteomes" id="UP000282613">
    <property type="component" value="Unassembled WGS sequence"/>
</dbReference>
<keyword evidence="1" id="KW-0812">Transmembrane</keyword>
<evidence type="ECO:0000256" key="1">
    <source>
        <dbReference type="SAM" id="Phobius"/>
    </source>
</evidence>
<evidence type="ECO:0000313" key="2">
    <source>
        <dbReference type="EMBL" id="VDK26212.1"/>
    </source>
</evidence>
<keyword evidence="3" id="KW-1185">Reference proteome</keyword>
<dbReference type="InterPro" id="IPR036259">
    <property type="entry name" value="MFS_trans_sf"/>
</dbReference>
<feature type="transmembrane region" description="Helical" evidence="1">
    <location>
        <begin position="36"/>
        <end position="56"/>
    </location>
</feature>